<evidence type="ECO:0000313" key="2">
    <source>
        <dbReference type="EMBL" id="PWJ42217.1"/>
    </source>
</evidence>
<dbReference type="EMBL" id="QGDO01000003">
    <property type="protein sequence ID" value="PWJ42217.1"/>
    <property type="molecule type" value="Genomic_DNA"/>
</dbReference>
<sequence>MTKFSKSIYFYMLLLFGVVACDSSAVVDEDEDEITPEPIYSTYITDVFDYQYGPGQHARTSALGADGSNFIDNSNEYVLLGGWGGYIVAGFDHEIENQEGYDFGVFTQPGVGSEPGVVYVMSDTNEDGLPNDGEWIQLKGSEYENAETVQNYAVTYYKPNEGKNISWEDNLGNQGELVAEFGDGTHAWWWDETKEEVTFEGVKLPNSHYQVGQSWKNYEDRFFWGYAENYQGEDHDESLRANLFDISNAVDANGNKVELSSIKFIKVQTGVFQIAGHFNEISTEIRGAFDYRMLLDTEN</sequence>
<dbReference type="PROSITE" id="PS51257">
    <property type="entry name" value="PROKAR_LIPOPROTEIN"/>
    <property type="match status" value="1"/>
</dbReference>
<dbReference type="RefSeq" id="WP_109618979.1">
    <property type="nucleotide sequence ID" value="NZ_QGDO01000003.1"/>
</dbReference>
<protein>
    <recommendedName>
        <fullName evidence="4">PKD domain-containing protein</fullName>
    </recommendedName>
</protein>
<evidence type="ECO:0000256" key="1">
    <source>
        <dbReference type="SAM" id="SignalP"/>
    </source>
</evidence>
<organism evidence="2 3">
    <name type="scientific">Sediminitomix flava</name>
    <dbReference type="NCBI Taxonomy" id="379075"/>
    <lineage>
        <taxon>Bacteria</taxon>
        <taxon>Pseudomonadati</taxon>
        <taxon>Bacteroidota</taxon>
        <taxon>Cytophagia</taxon>
        <taxon>Cytophagales</taxon>
        <taxon>Flammeovirgaceae</taxon>
        <taxon>Sediminitomix</taxon>
    </lineage>
</organism>
<keyword evidence="1" id="KW-0732">Signal</keyword>
<reference evidence="2 3" key="1">
    <citation type="submission" date="2018-03" db="EMBL/GenBank/DDBJ databases">
        <title>Genomic Encyclopedia of Archaeal and Bacterial Type Strains, Phase II (KMG-II): from individual species to whole genera.</title>
        <authorList>
            <person name="Goeker M."/>
        </authorList>
    </citation>
    <scope>NUCLEOTIDE SEQUENCE [LARGE SCALE GENOMIC DNA]</scope>
    <source>
        <strain evidence="2 3">DSM 28229</strain>
    </source>
</reference>
<proteinExistence type="predicted"/>
<dbReference type="AlphaFoldDB" id="A0A315ZY03"/>
<dbReference type="Proteomes" id="UP000245535">
    <property type="component" value="Unassembled WGS sequence"/>
</dbReference>
<feature type="signal peptide" evidence="1">
    <location>
        <begin position="1"/>
        <end position="20"/>
    </location>
</feature>
<comment type="caution">
    <text evidence="2">The sequence shown here is derived from an EMBL/GenBank/DDBJ whole genome shotgun (WGS) entry which is preliminary data.</text>
</comment>
<gene>
    <name evidence="2" type="ORF">BC781_103469</name>
</gene>
<keyword evidence="3" id="KW-1185">Reference proteome</keyword>
<evidence type="ECO:0000313" key="3">
    <source>
        <dbReference type="Proteomes" id="UP000245535"/>
    </source>
</evidence>
<feature type="chain" id="PRO_5016434518" description="PKD domain-containing protein" evidence="1">
    <location>
        <begin position="21"/>
        <end position="299"/>
    </location>
</feature>
<dbReference type="OrthoDB" id="975810at2"/>
<accession>A0A315ZY03</accession>
<name>A0A315ZY03_SEDFL</name>
<evidence type="ECO:0008006" key="4">
    <source>
        <dbReference type="Google" id="ProtNLM"/>
    </source>
</evidence>